<dbReference type="RefSeq" id="WP_200615255.1">
    <property type="nucleotide sequence ID" value="NZ_CP071518.1"/>
</dbReference>
<keyword evidence="1" id="KW-0732">Signal</keyword>
<organism evidence="2 3">
    <name type="scientific">Agrilutibacter solisilvae</name>
    <dbReference type="NCBI Taxonomy" id="2763317"/>
    <lineage>
        <taxon>Bacteria</taxon>
        <taxon>Pseudomonadati</taxon>
        <taxon>Pseudomonadota</taxon>
        <taxon>Gammaproteobacteria</taxon>
        <taxon>Lysobacterales</taxon>
        <taxon>Lysobacteraceae</taxon>
        <taxon>Agrilutibacter</taxon>
    </lineage>
</organism>
<protein>
    <recommendedName>
        <fullName evidence="4">Lipoprotein</fullName>
    </recommendedName>
</protein>
<evidence type="ECO:0008006" key="4">
    <source>
        <dbReference type="Google" id="ProtNLM"/>
    </source>
</evidence>
<dbReference type="PROSITE" id="PS51257">
    <property type="entry name" value="PROKAR_LIPOPROTEIN"/>
    <property type="match status" value="1"/>
</dbReference>
<dbReference type="KEGG" id="lsf:I8J32_003095"/>
<dbReference type="EMBL" id="CP071518">
    <property type="protein sequence ID" value="QSX78927.1"/>
    <property type="molecule type" value="Genomic_DNA"/>
</dbReference>
<dbReference type="Proteomes" id="UP000639274">
    <property type="component" value="Chromosome"/>
</dbReference>
<gene>
    <name evidence="2" type="ORF">I8J32_003095</name>
</gene>
<name>A0A974Y020_9GAMM</name>
<keyword evidence="3" id="KW-1185">Reference proteome</keyword>
<feature type="chain" id="PRO_5037906581" description="Lipoprotein" evidence="1">
    <location>
        <begin position="26"/>
        <end position="260"/>
    </location>
</feature>
<reference evidence="2 3" key="1">
    <citation type="submission" date="2021-03" db="EMBL/GenBank/DDBJ databases">
        <title>Lysobacter sp. nov. isolated from soil of gangwondo yeongwol, south Korea.</title>
        <authorList>
            <person name="Kim K.R."/>
            <person name="Kim K.H."/>
            <person name="Jeon C.O."/>
        </authorList>
    </citation>
    <scope>NUCLEOTIDE SEQUENCE [LARGE SCALE GENOMIC DNA]</scope>
    <source>
        <strain evidence="2 3">R19</strain>
    </source>
</reference>
<proteinExistence type="predicted"/>
<evidence type="ECO:0000256" key="1">
    <source>
        <dbReference type="SAM" id="SignalP"/>
    </source>
</evidence>
<sequence length="260" mass="28202">MPTPARVARQFLLPIACLLALSACAHWSGNSPGTWAGQYELGTDRLHLLPSGEFTYDGGYCMPEDTDVGLGDAFAGRYRVHAGWITLEPLTGAPGCSSLGLKLHALRIDGHRYLFDEKYLRFIVNEIRSGKTRDNFPTWHPTGEPAAFTAPPTEWLPAPYAQWARQPAPSGHVIAIGPTSTRTRYGSAGLVLGEQLSARLTVDIGRRDGAFEGMHMCVPGGTWKLALDSVAEEQATLAWSWAKEGGNAPEVGMRLEGRCP</sequence>
<feature type="signal peptide" evidence="1">
    <location>
        <begin position="1"/>
        <end position="25"/>
    </location>
</feature>
<accession>A0A974Y020</accession>
<dbReference type="AlphaFoldDB" id="A0A974Y020"/>
<evidence type="ECO:0000313" key="3">
    <source>
        <dbReference type="Proteomes" id="UP000639274"/>
    </source>
</evidence>
<evidence type="ECO:0000313" key="2">
    <source>
        <dbReference type="EMBL" id="QSX78927.1"/>
    </source>
</evidence>